<reference evidence="1" key="1">
    <citation type="submission" date="2014-09" db="EMBL/GenBank/DDBJ databases">
        <authorList>
            <person name="Magalhaes I.L.F."/>
            <person name="Oliveira U."/>
            <person name="Santos F.R."/>
            <person name="Vidigal T.H.D.A."/>
            <person name="Brescovit A.D."/>
            <person name="Santos A.J."/>
        </authorList>
    </citation>
    <scope>NUCLEOTIDE SEQUENCE</scope>
    <source>
        <tissue evidence="1">Shoot tissue taken approximately 20 cm above the soil surface</tissue>
    </source>
</reference>
<protein>
    <submittedName>
        <fullName evidence="1">Uncharacterized protein</fullName>
    </submittedName>
</protein>
<accession>A0A0A9CRQ3</accession>
<sequence length="39" mass="4314">MEPEVRSASAWGEGADCSLCVVDFEMSWSAKENGKKQFC</sequence>
<dbReference type="EMBL" id="GBRH01223738">
    <property type="protein sequence ID" value="JAD74157.1"/>
    <property type="molecule type" value="Transcribed_RNA"/>
</dbReference>
<name>A0A0A9CRQ3_ARUDO</name>
<evidence type="ECO:0000313" key="1">
    <source>
        <dbReference type="EMBL" id="JAD74157.1"/>
    </source>
</evidence>
<proteinExistence type="predicted"/>
<organism evidence="1">
    <name type="scientific">Arundo donax</name>
    <name type="common">Giant reed</name>
    <name type="synonym">Donax arundinaceus</name>
    <dbReference type="NCBI Taxonomy" id="35708"/>
    <lineage>
        <taxon>Eukaryota</taxon>
        <taxon>Viridiplantae</taxon>
        <taxon>Streptophyta</taxon>
        <taxon>Embryophyta</taxon>
        <taxon>Tracheophyta</taxon>
        <taxon>Spermatophyta</taxon>
        <taxon>Magnoliopsida</taxon>
        <taxon>Liliopsida</taxon>
        <taxon>Poales</taxon>
        <taxon>Poaceae</taxon>
        <taxon>PACMAD clade</taxon>
        <taxon>Arundinoideae</taxon>
        <taxon>Arundineae</taxon>
        <taxon>Arundo</taxon>
    </lineage>
</organism>
<reference evidence="1" key="2">
    <citation type="journal article" date="2015" name="Data Brief">
        <title>Shoot transcriptome of the giant reed, Arundo donax.</title>
        <authorList>
            <person name="Barrero R.A."/>
            <person name="Guerrero F.D."/>
            <person name="Moolhuijzen P."/>
            <person name="Goolsby J.A."/>
            <person name="Tidwell J."/>
            <person name="Bellgard S.E."/>
            <person name="Bellgard M.I."/>
        </authorList>
    </citation>
    <scope>NUCLEOTIDE SEQUENCE</scope>
    <source>
        <tissue evidence="1">Shoot tissue taken approximately 20 cm above the soil surface</tissue>
    </source>
</reference>
<dbReference type="AlphaFoldDB" id="A0A0A9CRQ3"/>